<dbReference type="EMBL" id="AP019840">
    <property type="protein sequence ID" value="BBM51888.1"/>
    <property type="molecule type" value="Genomic_DNA"/>
</dbReference>
<evidence type="ECO:0000313" key="3">
    <source>
        <dbReference type="Proteomes" id="UP000321378"/>
    </source>
</evidence>
<dbReference type="AlphaFoldDB" id="A0A510KJM6"/>
<gene>
    <name evidence="2" type="ORF">JMUB3935_0866</name>
</gene>
<accession>A0A510KJM6</accession>
<sequence length="226" mass="26043">MSFLLSLKNAESSSFTTDLFCQNFLPLLTRYSSSSFTISAGKEKKISGHSRYYFTDSDIVHYGLISVIHTFGRDLKWNPHVHAIVSLGGFNKNLEFRKMRYFNVDTIAGQWKYHVLKIIENGSYPNRKIEKAAKNTAAKLYKENKRFFFNVGDGNINSTKGIIKYLGRYLARAPIAEYKITDITDKEVTFFFNDLANDKKKTCITMPSETFVSHILIHLPPKTLRW</sequence>
<dbReference type="GO" id="GO:0004803">
    <property type="term" value="F:transposase activity"/>
    <property type="evidence" value="ECO:0007669"/>
    <property type="project" value="InterPro"/>
</dbReference>
<reference evidence="2 3" key="1">
    <citation type="submission" date="2019-07" db="EMBL/GenBank/DDBJ databases">
        <title>Complete Genome Sequence of Leptotrichia trevisanii Strain JMUB3935.</title>
        <authorList>
            <person name="Watanabe S."/>
            <person name="Cui L."/>
        </authorList>
    </citation>
    <scope>NUCLEOTIDE SEQUENCE [LARGE SCALE GENOMIC DNA]</scope>
    <source>
        <strain evidence="2 3">JMUB3935</strain>
    </source>
</reference>
<dbReference type="PANTHER" id="PTHR37023:SF1">
    <property type="entry name" value="ISSOD25 TRANSPOSASE TNPA_ISSOD25"/>
    <property type="match status" value="1"/>
</dbReference>
<organism evidence="2 3">
    <name type="scientific">Leptotrichia trevisanii</name>
    <dbReference type="NCBI Taxonomy" id="109328"/>
    <lineage>
        <taxon>Bacteria</taxon>
        <taxon>Fusobacteriati</taxon>
        <taxon>Fusobacteriota</taxon>
        <taxon>Fusobacteriia</taxon>
        <taxon>Fusobacteriales</taxon>
        <taxon>Leptotrichiaceae</taxon>
        <taxon>Leptotrichia</taxon>
    </lineage>
</organism>
<evidence type="ECO:0000313" key="2">
    <source>
        <dbReference type="EMBL" id="BBM51888.1"/>
    </source>
</evidence>
<dbReference type="GO" id="GO:0006313">
    <property type="term" value="P:DNA transposition"/>
    <property type="evidence" value="ECO:0007669"/>
    <property type="project" value="InterPro"/>
</dbReference>
<evidence type="ECO:0000259" key="1">
    <source>
        <dbReference type="Pfam" id="PF04986"/>
    </source>
</evidence>
<name>A0A510KJM6_9FUSO</name>
<protein>
    <recommendedName>
        <fullName evidence="1">Transposase IS801/IS1294 domain-containing protein</fullName>
    </recommendedName>
</protein>
<proteinExistence type="predicted"/>
<dbReference type="GO" id="GO:0003677">
    <property type="term" value="F:DNA binding"/>
    <property type="evidence" value="ECO:0007669"/>
    <property type="project" value="InterPro"/>
</dbReference>
<dbReference type="InterPro" id="IPR007069">
    <property type="entry name" value="Transposase_32"/>
</dbReference>
<dbReference type="Pfam" id="PF04986">
    <property type="entry name" value="Y2_Tnp"/>
    <property type="match status" value="1"/>
</dbReference>
<feature type="domain" description="Transposase IS801/IS1294" evidence="1">
    <location>
        <begin position="63"/>
        <end position="224"/>
    </location>
</feature>
<dbReference type="Proteomes" id="UP000321378">
    <property type="component" value="Chromosome"/>
</dbReference>
<dbReference type="PANTHER" id="PTHR37023">
    <property type="entry name" value="TRANSPOSASE"/>
    <property type="match status" value="1"/>
</dbReference>